<evidence type="ECO:0000313" key="1">
    <source>
        <dbReference type="EMBL" id="MFC5550742.1"/>
    </source>
</evidence>
<dbReference type="RefSeq" id="WP_379773808.1">
    <property type="nucleotide sequence ID" value="NZ_JBHSMZ010000016.1"/>
</dbReference>
<reference evidence="2" key="1">
    <citation type="journal article" date="2019" name="Int. J. Syst. Evol. Microbiol.">
        <title>The Global Catalogue of Microorganisms (GCM) 10K type strain sequencing project: providing services to taxonomists for standard genome sequencing and annotation.</title>
        <authorList>
            <consortium name="The Broad Institute Genomics Platform"/>
            <consortium name="The Broad Institute Genome Sequencing Center for Infectious Disease"/>
            <person name="Wu L."/>
            <person name="Ma J."/>
        </authorList>
    </citation>
    <scope>NUCLEOTIDE SEQUENCE [LARGE SCALE GENOMIC DNA]</scope>
    <source>
        <strain evidence="2">CGMCC 4.5798</strain>
    </source>
</reference>
<proteinExistence type="predicted"/>
<name>A0ABW0S2Q1_9BURK</name>
<organism evidence="1 2">
    <name type="scientific">Massilia aerilata</name>
    <dbReference type="NCBI Taxonomy" id="453817"/>
    <lineage>
        <taxon>Bacteria</taxon>
        <taxon>Pseudomonadati</taxon>
        <taxon>Pseudomonadota</taxon>
        <taxon>Betaproteobacteria</taxon>
        <taxon>Burkholderiales</taxon>
        <taxon>Oxalobacteraceae</taxon>
        <taxon>Telluria group</taxon>
        <taxon>Massilia</taxon>
    </lineage>
</organism>
<dbReference type="EMBL" id="JBHSMZ010000016">
    <property type="protein sequence ID" value="MFC5550742.1"/>
    <property type="molecule type" value="Genomic_DNA"/>
</dbReference>
<dbReference type="Proteomes" id="UP001596086">
    <property type="component" value="Unassembled WGS sequence"/>
</dbReference>
<sequence>MQDQAQPKNPKNDKIGTAARIWRAIDKVAIATPPRSPEREAEYRARQELRKVVDEAGET</sequence>
<gene>
    <name evidence="1" type="ORF">ACFPO9_19670</name>
</gene>
<evidence type="ECO:0000313" key="2">
    <source>
        <dbReference type="Proteomes" id="UP001596086"/>
    </source>
</evidence>
<comment type="caution">
    <text evidence="1">The sequence shown here is derived from an EMBL/GenBank/DDBJ whole genome shotgun (WGS) entry which is preliminary data.</text>
</comment>
<keyword evidence="2" id="KW-1185">Reference proteome</keyword>
<protein>
    <submittedName>
        <fullName evidence="1">Uncharacterized protein</fullName>
    </submittedName>
</protein>
<accession>A0ABW0S2Q1</accession>